<dbReference type="InterPro" id="IPR043519">
    <property type="entry name" value="NT_sf"/>
</dbReference>
<dbReference type="PANTHER" id="PTHR12271:SF123">
    <property type="entry name" value="PROTEIN HESO1"/>
    <property type="match status" value="1"/>
</dbReference>
<feature type="domain" description="Poly(A) RNA polymerase mitochondrial-like central palm" evidence="2">
    <location>
        <begin position="9"/>
        <end position="148"/>
    </location>
</feature>
<feature type="compositionally biased region" description="Basic residues" evidence="1">
    <location>
        <begin position="389"/>
        <end position="399"/>
    </location>
</feature>
<gene>
    <name evidence="3" type="ORF">M0R45_037408</name>
</gene>
<accession>A0AAW1W3E8</accession>
<dbReference type="SUPFAM" id="SSF81631">
    <property type="entry name" value="PAP/OAS1 substrate-binding domain"/>
    <property type="match status" value="1"/>
</dbReference>
<dbReference type="Proteomes" id="UP001457282">
    <property type="component" value="Unassembled WGS sequence"/>
</dbReference>
<dbReference type="CDD" id="cd05402">
    <property type="entry name" value="NT_PAP_TUTase"/>
    <property type="match status" value="1"/>
</dbReference>
<evidence type="ECO:0000259" key="2">
    <source>
        <dbReference type="Pfam" id="PF22600"/>
    </source>
</evidence>
<protein>
    <recommendedName>
        <fullName evidence="2">Poly(A) RNA polymerase mitochondrial-like central palm domain-containing protein</fullName>
    </recommendedName>
</protein>
<name>A0AAW1W3E8_RUBAR</name>
<dbReference type="SUPFAM" id="SSF81301">
    <property type="entry name" value="Nucleotidyltransferase"/>
    <property type="match status" value="1"/>
</dbReference>
<dbReference type="InterPro" id="IPR054708">
    <property type="entry name" value="MTPAP-like_central"/>
</dbReference>
<proteinExistence type="predicted"/>
<feature type="compositionally biased region" description="Basic and acidic residues" evidence="1">
    <location>
        <begin position="412"/>
        <end position="421"/>
    </location>
</feature>
<dbReference type="EMBL" id="JBEDUW010000007">
    <property type="protein sequence ID" value="KAK9913597.1"/>
    <property type="molecule type" value="Genomic_DNA"/>
</dbReference>
<dbReference type="Gene3D" id="1.10.1410.10">
    <property type="match status" value="1"/>
</dbReference>
<dbReference type="AlphaFoldDB" id="A0AAW1W3E8"/>
<dbReference type="Pfam" id="PF22600">
    <property type="entry name" value="MTPAP-like_central"/>
    <property type="match status" value="1"/>
</dbReference>
<dbReference type="GO" id="GO:0050265">
    <property type="term" value="F:RNA uridylyltransferase activity"/>
    <property type="evidence" value="ECO:0007669"/>
    <property type="project" value="TreeGrafter"/>
</dbReference>
<sequence>MNYRSTVDNTLNEILLVLKPSVEDWETRLRILNELQGAVEFVEGLRGATVEPFGSFVSNLYTCWGDLDVSIEFSKGSYISSYGKKHKEQLLGVVMRAMRQRGGWKRFQFIPTARVPILKVESYLQNIACDISINNLKGQMKSKLLFCIGEIDGRFRDMVLLVKEWAKAQNMNNPKLGSFNSYALTLLVVFHLQTCTPAILPPLKDIYPGNLTDDLQGLRADAEKRIEETCVANVTRFKSDKFGAENTSSLSRLFISFLEKFSDLVLKTRKSGICTYTGQWEDITSNMTWLPQTYTIMIEDPFDQPDNCSRGVSMGELTRISEAFKMSSHILMSANQSDILATLVRPLTYRLVVGTSQYQLKHRHAAYPQRFMTERPHSRTPRANNVPRQPRRPQVHKWAQKPSQVQPQFQKMKPESHPDKSTFQKMNQTPETYADCACGSCMPGEHIQ</sequence>
<keyword evidence="4" id="KW-1185">Reference proteome</keyword>
<feature type="region of interest" description="Disordered" evidence="1">
    <location>
        <begin position="375"/>
        <end position="421"/>
    </location>
</feature>
<organism evidence="3 4">
    <name type="scientific">Rubus argutus</name>
    <name type="common">Southern blackberry</name>
    <dbReference type="NCBI Taxonomy" id="59490"/>
    <lineage>
        <taxon>Eukaryota</taxon>
        <taxon>Viridiplantae</taxon>
        <taxon>Streptophyta</taxon>
        <taxon>Embryophyta</taxon>
        <taxon>Tracheophyta</taxon>
        <taxon>Spermatophyta</taxon>
        <taxon>Magnoliopsida</taxon>
        <taxon>eudicotyledons</taxon>
        <taxon>Gunneridae</taxon>
        <taxon>Pentapetalae</taxon>
        <taxon>rosids</taxon>
        <taxon>fabids</taxon>
        <taxon>Rosales</taxon>
        <taxon>Rosaceae</taxon>
        <taxon>Rosoideae</taxon>
        <taxon>Rosoideae incertae sedis</taxon>
        <taxon>Rubus</taxon>
    </lineage>
</organism>
<dbReference type="PANTHER" id="PTHR12271">
    <property type="entry name" value="POLY A POLYMERASE CID PAP -RELATED"/>
    <property type="match status" value="1"/>
</dbReference>
<evidence type="ECO:0000256" key="1">
    <source>
        <dbReference type="SAM" id="MobiDB-lite"/>
    </source>
</evidence>
<dbReference type="Gene3D" id="3.30.460.10">
    <property type="entry name" value="Beta Polymerase, domain 2"/>
    <property type="match status" value="1"/>
</dbReference>
<comment type="caution">
    <text evidence="3">The sequence shown here is derived from an EMBL/GenBank/DDBJ whole genome shotgun (WGS) entry which is preliminary data.</text>
</comment>
<reference evidence="3 4" key="1">
    <citation type="journal article" date="2023" name="G3 (Bethesda)">
        <title>A chromosome-length genome assembly and annotation of blackberry (Rubus argutus, cv. 'Hillquist').</title>
        <authorList>
            <person name="Bruna T."/>
            <person name="Aryal R."/>
            <person name="Dudchenko O."/>
            <person name="Sargent D.J."/>
            <person name="Mead D."/>
            <person name="Buti M."/>
            <person name="Cavallini A."/>
            <person name="Hytonen T."/>
            <person name="Andres J."/>
            <person name="Pham M."/>
            <person name="Weisz D."/>
            <person name="Mascagni F."/>
            <person name="Usai G."/>
            <person name="Natali L."/>
            <person name="Bassil N."/>
            <person name="Fernandez G.E."/>
            <person name="Lomsadze A."/>
            <person name="Armour M."/>
            <person name="Olukolu B."/>
            <person name="Poorten T."/>
            <person name="Britton C."/>
            <person name="Davik J."/>
            <person name="Ashrafi H."/>
            <person name="Aiden E.L."/>
            <person name="Borodovsky M."/>
            <person name="Worthington M."/>
        </authorList>
    </citation>
    <scope>NUCLEOTIDE SEQUENCE [LARGE SCALE GENOMIC DNA]</scope>
    <source>
        <strain evidence="3">PI 553951</strain>
    </source>
</reference>
<dbReference type="GO" id="GO:0031123">
    <property type="term" value="P:RNA 3'-end processing"/>
    <property type="evidence" value="ECO:0007669"/>
    <property type="project" value="TreeGrafter"/>
</dbReference>
<evidence type="ECO:0000313" key="3">
    <source>
        <dbReference type="EMBL" id="KAK9913597.1"/>
    </source>
</evidence>
<evidence type="ECO:0000313" key="4">
    <source>
        <dbReference type="Proteomes" id="UP001457282"/>
    </source>
</evidence>